<evidence type="ECO:0000313" key="1">
    <source>
        <dbReference type="EMBL" id="MDF2261013.1"/>
    </source>
</evidence>
<reference evidence="1 2" key="1">
    <citation type="submission" date="2023-03" db="EMBL/GenBank/DDBJ databases">
        <title>Draft genome sequence of type strain Streptomyces ferralitis JCM 14344.</title>
        <authorList>
            <person name="Klaysubun C."/>
            <person name="Duangmal K."/>
        </authorList>
    </citation>
    <scope>NUCLEOTIDE SEQUENCE [LARGE SCALE GENOMIC DNA]</scope>
    <source>
        <strain evidence="1 2">JCM 14344</strain>
    </source>
</reference>
<dbReference type="GO" id="GO:0051213">
    <property type="term" value="F:dioxygenase activity"/>
    <property type="evidence" value="ECO:0007669"/>
    <property type="project" value="UniProtKB-KW"/>
</dbReference>
<protein>
    <submittedName>
        <fullName evidence="1">Phytanoyl-CoA dioxygenase family protein</fullName>
    </submittedName>
</protein>
<name>A0ABT5ZBC0_9ACTN</name>
<sequence>MTTAATATPARQRTRQLERFGFCVLPGDATPLLLTLDEVFRTLLPDPSPVRRSTCFHAVERDERMAVIGRAPALREVLTAAQAVSMVSSDVNRLVGDSYWHSDGFYDHGLYLRAVVYGERLHAGNGALRVIPGSHLPGSGWQGAAVRTLMRHDSELGLAGEEIPATVIDCEPGDVIVFNTNILHSAWGGAARRQWAWNFTRPPRSEPERRATARYILNRFVSGSVRFS</sequence>
<accession>A0ABT5ZBC0</accession>
<keyword evidence="2" id="KW-1185">Reference proteome</keyword>
<dbReference type="Pfam" id="PF05721">
    <property type="entry name" value="PhyH"/>
    <property type="match status" value="1"/>
</dbReference>
<proteinExistence type="predicted"/>
<dbReference type="EMBL" id="JARHTQ010000045">
    <property type="protein sequence ID" value="MDF2261013.1"/>
    <property type="molecule type" value="Genomic_DNA"/>
</dbReference>
<evidence type="ECO:0000313" key="2">
    <source>
        <dbReference type="Proteomes" id="UP001220022"/>
    </source>
</evidence>
<organism evidence="1 2">
    <name type="scientific">Streptantibioticus ferralitis</name>
    <dbReference type="NCBI Taxonomy" id="236510"/>
    <lineage>
        <taxon>Bacteria</taxon>
        <taxon>Bacillati</taxon>
        <taxon>Actinomycetota</taxon>
        <taxon>Actinomycetes</taxon>
        <taxon>Kitasatosporales</taxon>
        <taxon>Streptomycetaceae</taxon>
        <taxon>Streptantibioticus</taxon>
    </lineage>
</organism>
<comment type="caution">
    <text evidence="1">The sequence shown here is derived from an EMBL/GenBank/DDBJ whole genome shotgun (WGS) entry which is preliminary data.</text>
</comment>
<gene>
    <name evidence="1" type="ORF">P2L57_36435</name>
</gene>
<dbReference type="Proteomes" id="UP001220022">
    <property type="component" value="Unassembled WGS sequence"/>
</dbReference>
<dbReference type="SUPFAM" id="SSF51197">
    <property type="entry name" value="Clavaminate synthase-like"/>
    <property type="match status" value="1"/>
</dbReference>
<dbReference type="InterPro" id="IPR008775">
    <property type="entry name" value="Phytyl_CoA_dOase-like"/>
</dbReference>
<dbReference type="Gene3D" id="2.60.120.620">
    <property type="entry name" value="q2cbj1_9rhob like domain"/>
    <property type="match status" value="1"/>
</dbReference>
<keyword evidence="1" id="KW-0560">Oxidoreductase</keyword>
<dbReference type="RefSeq" id="WP_275822195.1">
    <property type="nucleotide sequence ID" value="NZ_BAAANM010000042.1"/>
</dbReference>
<keyword evidence="1" id="KW-0223">Dioxygenase</keyword>